<comment type="caution">
    <text evidence="1">The sequence shown here is derived from an EMBL/GenBank/DDBJ whole genome shotgun (WGS) entry which is preliminary data.</text>
</comment>
<evidence type="ECO:0000313" key="1">
    <source>
        <dbReference type="EMBL" id="MBT0960422.1"/>
    </source>
</evidence>
<dbReference type="RefSeq" id="WP_214360184.1">
    <property type="nucleotide sequence ID" value="NZ_JAEKFT010000004.1"/>
</dbReference>
<dbReference type="Proteomes" id="UP000694660">
    <property type="component" value="Unassembled WGS sequence"/>
</dbReference>
<dbReference type="AlphaFoldDB" id="A0A944D9L1"/>
<protein>
    <submittedName>
        <fullName evidence="1">Uncharacterized protein</fullName>
    </submittedName>
</protein>
<dbReference type="EMBL" id="JAEKFT010000004">
    <property type="protein sequence ID" value="MBT0960422.1"/>
    <property type="molecule type" value="Genomic_DNA"/>
</dbReference>
<accession>A0A944D9L1</accession>
<sequence length="144" mass="16079">MAEPHEPFIILPETEAADRLLDKADALLQRHRAPGPDTDVPLLTEQVEDDDIPVLTGAVPEVAPSPPTPAPASFVEQLIELDAILNRRIDEWMSQELPQVLAEEIEQARMRILQQVRARARATLLADISQEISQLLDANDPRNR</sequence>
<name>A0A944D9L1_DENI1</name>
<organism evidence="1 2">
    <name type="scientific">Denitromonas iodatirespirans</name>
    <dbReference type="NCBI Taxonomy" id="2795389"/>
    <lineage>
        <taxon>Bacteria</taxon>
        <taxon>Pseudomonadati</taxon>
        <taxon>Pseudomonadota</taxon>
        <taxon>Betaproteobacteria</taxon>
        <taxon>Rhodocyclales</taxon>
        <taxon>Zoogloeaceae</taxon>
        <taxon>Denitromonas</taxon>
    </lineage>
</organism>
<proteinExistence type="predicted"/>
<reference evidence="2" key="1">
    <citation type="journal article" date="2022" name="ISME J.">
        <title>Genetic and phylogenetic analysis of dissimilatory iodate-reducing bacteria identifies potential niches across the world's oceans.</title>
        <authorList>
            <person name="Reyes-Umana V."/>
            <person name="Henning Z."/>
            <person name="Lee K."/>
            <person name="Barnum T.P."/>
            <person name="Coates J.D."/>
        </authorList>
    </citation>
    <scope>NUCLEOTIDE SEQUENCE [LARGE SCALE GENOMIC DNA]</scope>
    <source>
        <strain evidence="2">IR12</strain>
    </source>
</reference>
<keyword evidence="2" id="KW-1185">Reference proteome</keyword>
<evidence type="ECO:0000313" key="2">
    <source>
        <dbReference type="Proteomes" id="UP000694660"/>
    </source>
</evidence>
<gene>
    <name evidence="1" type="ORF">I8J34_04470</name>
</gene>